<dbReference type="PROSITE" id="PS51318">
    <property type="entry name" value="TAT"/>
    <property type="match status" value="1"/>
</dbReference>
<feature type="signal peptide" evidence="2">
    <location>
        <begin position="1"/>
        <end position="31"/>
    </location>
</feature>
<dbReference type="Proteomes" id="UP000823908">
    <property type="component" value="Unassembled WGS sequence"/>
</dbReference>
<feature type="compositionally biased region" description="Low complexity" evidence="1">
    <location>
        <begin position="153"/>
        <end position="164"/>
    </location>
</feature>
<dbReference type="EMBL" id="DWUS01000127">
    <property type="protein sequence ID" value="HJD51335.1"/>
    <property type="molecule type" value="Genomic_DNA"/>
</dbReference>
<protein>
    <submittedName>
        <fullName evidence="3">Uncharacterized protein</fullName>
    </submittedName>
</protein>
<evidence type="ECO:0000256" key="1">
    <source>
        <dbReference type="SAM" id="MobiDB-lite"/>
    </source>
</evidence>
<accession>A0A9D2ZSM2</accession>
<dbReference type="AlphaFoldDB" id="A0A9D2ZSM2"/>
<proteinExistence type="predicted"/>
<feature type="chain" id="PRO_5038409077" evidence="2">
    <location>
        <begin position="32"/>
        <end position="242"/>
    </location>
</feature>
<evidence type="ECO:0000256" key="2">
    <source>
        <dbReference type="SAM" id="SignalP"/>
    </source>
</evidence>
<feature type="region of interest" description="Disordered" evidence="1">
    <location>
        <begin position="145"/>
        <end position="164"/>
    </location>
</feature>
<evidence type="ECO:0000313" key="3">
    <source>
        <dbReference type="EMBL" id="HJD51335.1"/>
    </source>
</evidence>
<evidence type="ECO:0000313" key="4">
    <source>
        <dbReference type="Proteomes" id="UP000823908"/>
    </source>
</evidence>
<organism evidence="3 4">
    <name type="scientific">Candidatus Rothia avistercoris</name>
    <dbReference type="NCBI Taxonomy" id="2840479"/>
    <lineage>
        <taxon>Bacteria</taxon>
        <taxon>Bacillati</taxon>
        <taxon>Actinomycetota</taxon>
        <taxon>Actinomycetes</taxon>
        <taxon>Micrococcales</taxon>
        <taxon>Micrococcaceae</taxon>
        <taxon>Rothia</taxon>
    </lineage>
</organism>
<dbReference type="InterPro" id="IPR006311">
    <property type="entry name" value="TAT_signal"/>
</dbReference>
<name>A0A9D2ZSM2_9MICC</name>
<comment type="caution">
    <text evidence="3">The sequence shown here is derived from an EMBL/GenBank/DDBJ whole genome shotgun (WGS) entry which is preliminary data.</text>
</comment>
<sequence length="242" mass="25444">MSQQISRRNIAKGAAWATPAVLATSAIPAYAASTDRSANAPYGSICSLFFGGGNVNSQTTSVYLKANSPDGMLYAGQTINWVVNMSSGTVPGVNYPPDGSWALTTSPPQRTAATQFTVTLTVKRDIPVSTVNCDARLIWDGSGSAGSSNITPKSTLSVSSSGKSGSYSSTITIPKRYGRSVNDSSRTPLRIDGKCYPTIQWSYLGNSTRDNKDTILYFNGSGPILPDSNAGNTQKITTGTCQ</sequence>
<reference evidence="3" key="1">
    <citation type="journal article" date="2021" name="PeerJ">
        <title>Extensive microbial diversity within the chicken gut microbiome revealed by metagenomics and culture.</title>
        <authorList>
            <person name="Gilroy R."/>
            <person name="Ravi A."/>
            <person name="Getino M."/>
            <person name="Pursley I."/>
            <person name="Horton D.L."/>
            <person name="Alikhan N.F."/>
            <person name="Baker D."/>
            <person name="Gharbi K."/>
            <person name="Hall N."/>
            <person name="Watson M."/>
            <person name="Adriaenssens E.M."/>
            <person name="Foster-Nyarko E."/>
            <person name="Jarju S."/>
            <person name="Secka A."/>
            <person name="Antonio M."/>
            <person name="Oren A."/>
            <person name="Chaudhuri R.R."/>
            <person name="La Ragione R."/>
            <person name="Hildebrand F."/>
            <person name="Pallen M.J."/>
        </authorList>
    </citation>
    <scope>NUCLEOTIDE SEQUENCE</scope>
    <source>
        <strain evidence="3">ChiHjej10B9-4811</strain>
    </source>
</reference>
<reference evidence="3" key="2">
    <citation type="submission" date="2021-04" db="EMBL/GenBank/DDBJ databases">
        <authorList>
            <person name="Gilroy R."/>
        </authorList>
    </citation>
    <scope>NUCLEOTIDE SEQUENCE</scope>
    <source>
        <strain evidence="3">ChiHjej10B9-4811</strain>
    </source>
</reference>
<keyword evidence="2" id="KW-0732">Signal</keyword>
<gene>
    <name evidence="3" type="ORF">H9908_05670</name>
</gene>